<sequence length="374" mass="41460">MFVFRREDLPPDAEFPANLEKLGYFINEKDQIRKISDPEQEFQFKINRNARYNEVHREMMNTCIRTIVSSRLQDLGLTTLRLPLSSTPNDPHVPIWVSPNLSTASRIVVVFGEPNQDLGIWAYRSIGTQGIHAGSAVSFANAVLGRKNGGDQETSGDTALVLANTGQLIWNCGSRRAVTHPSWIALPRRSAVDPPMTMSQRNKIPGNANWQEHVDCVFDEILGARGKLVKADAKIDIIGLAEGGLGAIRYLANDWEIWRPYISGICLSNPLQFTHIDLLDTSASSFSAFVSSRCRAYVLSDRPLGMPVSGFREHGCNCYSSGEELNIECIMASAWESMLEWLGKVHADPGYCEKQLMVQDVEVDLETSGDGPSS</sequence>
<dbReference type="Proteomes" id="UP000184383">
    <property type="component" value="Unassembled WGS sequence"/>
</dbReference>
<dbReference type="GeneID" id="63743416"/>
<name>A0A1L9RVZ7_ASPWE</name>
<accession>A0A1L9RVZ7</accession>
<dbReference type="Pfam" id="PF22749">
    <property type="entry name" value="Arb2"/>
    <property type="match status" value="1"/>
</dbReference>
<dbReference type="EMBL" id="KV878210">
    <property type="protein sequence ID" value="OJJ39053.1"/>
    <property type="molecule type" value="Genomic_DNA"/>
</dbReference>
<evidence type="ECO:0000313" key="2">
    <source>
        <dbReference type="EMBL" id="OJJ39053.1"/>
    </source>
</evidence>
<feature type="domain" description="Arb2" evidence="1">
    <location>
        <begin position="15"/>
        <end position="304"/>
    </location>
</feature>
<dbReference type="GO" id="GO:0005634">
    <property type="term" value="C:nucleus"/>
    <property type="evidence" value="ECO:0007669"/>
    <property type="project" value="TreeGrafter"/>
</dbReference>
<gene>
    <name evidence="2" type="ORF">ASPWEDRAFT_103510</name>
</gene>
<dbReference type="PANTHER" id="PTHR21357:SF4">
    <property type="entry name" value="FAM172 FAMILY PROTEIN HOMOLOG CG10038"/>
    <property type="match status" value="1"/>
</dbReference>
<reference evidence="3" key="1">
    <citation type="journal article" date="2017" name="Genome Biol.">
        <title>Comparative genomics reveals high biological diversity and specific adaptations in the industrially and medically important fungal genus Aspergillus.</title>
        <authorList>
            <person name="de Vries R.P."/>
            <person name="Riley R."/>
            <person name="Wiebenga A."/>
            <person name="Aguilar-Osorio G."/>
            <person name="Amillis S."/>
            <person name="Uchima C.A."/>
            <person name="Anderluh G."/>
            <person name="Asadollahi M."/>
            <person name="Askin M."/>
            <person name="Barry K."/>
            <person name="Battaglia E."/>
            <person name="Bayram O."/>
            <person name="Benocci T."/>
            <person name="Braus-Stromeyer S.A."/>
            <person name="Caldana C."/>
            <person name="Canovas D."/>
            <person name="Cerqueira G.C."/>
            <person name="Chen F."/>
            <person name="Chen W."/>
            <person name="Choi C."/>
            <person name="Clum A."/>
            <person name="Dos Santos R.A."/>
            <person name="Damasio A.R."/>
            <person name="Diallinas G."/>
            <person name="Emri T."/>
            <person name="Fekete E."/>
            <person name="Flipphi M."/>
            <person name="Freyberg S."/>
            <person name="Gallo A."/>
            <person name="Gournas C."/>
            <person name="Habgood R."/>
            <person name="Hainaut M."/>
            <person name="Harispe M.L."/>
            <person name="Henrissat B."/>
            <person name="Hilden K.S."/>
            <person name="Hope R."/>
            <person name="Hossain A."/>
            <person name="Karabika E."/>
            <person name="Karaffa L."/>
            <person name="Karanyi Z."/>
            <person name="Krasevec N."/>
            <person name="Kuo A."/>
            <person name="Kusch H."/>
            <person name="LaButti K."/>
            <person name="Lagendijk E.L."/>
            <person name="Lapidus A."/>
            <person name="Levasseur A."/>
            <person name="Lindquist E."/>
            <person name="Lipzen A."/>
            <person name="Logrieco A.F."/>
            <person name="MacCabe A."/>
            <person name="Maekelae M.R."/>
            <person name="Malavazi I."/>
            <person name="Melin P."/>
            <person name="Meyer V."/>
            <person name="Mielnichuk N."/>
            <person name="Miskei M."/>
            <person name="Molnar A.P."/>
            <person name="Mule G."/>
            <person name="Ngan C.Y."/>
            <person name="Orejas M."/>
            <person name="Orosz E."/>
            <person name="Ouedraogo J.P."/>
            <person name="Overkamp K.M."/>
            <person name="Park H.-S."/>
            <person name="Perrone G."/>
            <person name="Piumi F."/>
            <person name="Punt P.J."/>
            <person name="Ram A.F."/>
            <person name="Ramon A."/>
            <person name="Rauscher S."/>
            <person name="Record E."/>
            <person name="Riano-Pachon D.M."/>
            <person name="Robert V."/>
            <person name="Roehrig J."/>
            <person name="Ruller R."/>
            <person name="Salamov A."/>
            <person name="Salih N.S."/>
            <person name="Samson R.A."/>
            <person name="Sandor E."/>
            <person name="Sanguinetti M."/>
            <person name="Schuetze T."/>
            <person name="Sepcic K."/>
            <person name="Shelest E."/>
            <person name="Sherlock G."/>
            <person name="Sophianopoulou V."/>
            <person name="Squina F.M."/>
            <person name="Sun H."/>
            <person name="Susca A."/>
            <person name="Todd R.B."/>
            <person name="Tsang A."/>
            <person name="Unkles S.E."/>
            <person name="van de Wiele N."/>
            <person name="van Rossen-Uffink D."/>
            <person name="Oliveira J.V."/>
            <person name="Vesth T.C."/>
            <person name="Visser J."/>
            <person name="Yu J.-H."/>
            <person name="Zhou M."/>
            <person name="Andersen M.R."/>
            <person name="Archer D.B."/>
            <person name="Baker S.E."/>
            <person name="Benoit I."/>
            <person name="Brakhage A.A."/>
            <person name="Braus G.H."/>
            <person name="Fischer R."/>
            <person name="Frisvad J.C."/>
            <person name="Goldman G.H."/>
            <person name="Houbraken J."/>
            <person name="Oakley B."/>
            <person name="Pocsi I."/>
            <person name="Scazzocchio C."/>
            <person name="Seiboth B."/>
            <person name="vanKuyk P.A."/>
            <person name="Wortman J."/>
            <person name="Dyer P.S."/>
            <person name="Grigoriev I.V."/>
        </authorList>
    </citation>
    <scope>NUCLEOTIDE SEQUENCE [LARGE SCALE GENOMIC DNA]</scope>
    <source>
        <strain evidence="3">DTO 134E9</strain>
    </source>
</reference>
<protein>
    <recommendedName>
        <fullName evidence="1">Arb2 domain-containing protein</fullName>
    </recommendedName>
</protein>
<dbReference type="OrthoDB" id="421951at2759"/>
<dbReference type="AlphaFoldDB" id="A0A1L9RVZ7"/>
<dbReference type="GO" id="GO:0031048">
    <property type="term" value="P:regulatory ncRNA-mediated heterochromatin formation"/>
    <property type="evidence" value="ECO:0007669"/>
    <property type="project" value="TreeGrafter"/>
</dbReference>
<dbReference type="PANTHER" id="PTHR21357">
    <property type="entry name" value="FAM172 FAMILY PROTEIN HOMOLOG CG10038"/>
    <property type="match status" value="1"/>
</dbReference>
<dbReference type="RefSeq" id="XP_040692729.1">
    <property type="nucleotide sequence ID" value="XM_040827568.1"/>
</dbReference>
<organism evidence="2 3">
    <name type="scientific">Aspergillus wentii DTO 134E9</name>
    <dbReference type="NCBI Taxonomy" id="1073089"/>
    <lineage>
        <taxon>Eukaryota</taxon>
        <taxon>Fungi</taxon>
        <taxon>Dikarya</taxon>
        <taxon>Ascomycota</taxon>
        <taxon>Pezizomycotina</taxon>
        <taxon>Eurotiomycetes</taxon>
        <taxon>Eurotiomycetidae</taxon>
        <taxon>Eurotiales</taxon>
        <taxon>Aspergillaceae</taxon>
        <taxon>Aspergillus</taxon>
        <taxon>Aspergillus subgen. Cremei</taxon>
    </lineage>
</organism>
<dbReference type="GO" id="GO:0035197">
    <property type="term" value="F:siRNA binding"/>
    <property type="evidence" value="ECO:0007669"/>
    <property type="project" value="TreeGrafter"/>
</dbReference>
<dbReference type="InterPro" id="IPR048263">
    <property type="entry name" value="Arb2"/>
</dbReference>
<proteinExistence type="predicted"/>
<dbReference type="InterPro" id="IPR053858">
    <property type="entry name" value="Arb2_dom"/>
</dbReference>
<evidence type="ECO:0000259" key="1">
    <source>
        <dbReference type="Pfam" id="PF22749"/>
    </source>
</evidence>
<dbReference type="STRING" id="1073089.A0A1L9RVZ7"/>
<evidence type="ECO:0000313" key="3">
    <source>
        <dbReference type="Proteomes" id="UP000184383"/>
    </source>
</evidence>
<keyword evidence="3" id="KW-1185">Reference proteome</keyword>
<dbReference type="VEuPathDB" id="FungiDB:ASPWEDRAFT_103510"/>